<dbReference type="SUPFAM" id="SSF64268">
    <property type="entry name" value="PX domain"/>
    <property type="match status" value="1"/>
</dbReference>
<dbReference type="Proteomes" id="UP000245119">
    <property type="component" value="Linkage Group LG9"/>
</dbReference>
<dbReference type="InterPro" id="IPR032675">
    <property type="entry name" value="LRR_dom_sf"/>
</dbReference>
<evidence type="ECO:0000256" key="5">
    <source>
        <dbReference type="SAM" id="MobiDB-lite"/>
    </source>
</evidence>
<feature type="region of interest" description="Disordered" evidence="5">
    <location>
        <begin position="464"/>
        <end position="483"/>
    </location>
</feature>
<evidence type="ECO:0000256" key="2">
    <source>
        <dbReference type="ARBA" id="ARBA00022490"/>
    </source>
</evidence>
<dbReference type="Pfam" id="PF00787">
    <property type="entry name" value="PX"/>
    <property type="match status" value="1"/>
</dbReference>
<dbReference type="SUPFAM" id="SSF52075">
    <property type="entry name" value="Outer arm dynein light chain 1"/>
    <property type="match status" value="1"/>
</dbReference>
<protein>
    <recommendedName>
        <fullName evidence="6">PX domain-containing protein</fullName>
    </recommendedName>
</protein>
<feature type="domain" description="PX" evidence="6">
    <location>
        <begin position="1"/>
        <end position="76"/>
    </location>
</feature>
<dbReference type="PANTHER" id="PTHR15454:SF35">
    <property type="entry name" value="NISCHARIN"/>
    <property type="match status" value="1"/>
</dbReference>
<accession>A0A2T7NVJ0</accession>
<feature type="region of interest" description="Disordered" evidence="5">
    <location>
        <begin position="997"/>
        <end position="1020"/>
    </location>
</feature>
<keyword evidence="3" id="KW-0433">Leucine-rich repeat</keyword>
<reference evidence="7 8" key="1">
    <citation type="submission" date="2018-04" db="EMBL/GenBank/DDBJ databases">
        <title>The genome of golden apple snail Pomacea canaliculata provides insight into stress tolerance and invasive adaptation.</title>
        <authorList>
            <person name="Liu C."/>
            <person name="Liu B."/>
            <person name="Ren Y."/>
            <person name="Zhang Y."/>
            <person name="Wang H."/>
            <person name="Li S."/>
            <person name="Jiang F."/>
            <person name="Yin L."/>
            <person name="Zhang G."/>
            <person name="Qian W."/>
            <person name="Fan W."/>
        </authorList>
    </citation>
    <scope>NUCLEOTIDE SEQUENCE [LARGE SCALE GENOMIC DNA]</scope>
    <source>
        <strain evidence="7">SZHN2017</strain>
        <tissue evidence="7">Muscle</tissue>
    </source>
</reference>
<dbReference type="InterPro" id="IPR036871">
    <property type="entry name" value="PX_dom_sf"/>
</dbReference>
<keyword evidence="4" id="KW-0677">Repeat</keyword>
<feature type="compositionally biased region" description="Polar residues" evidence="5">
    <location>
        <begin position="446"/>
        <end position="457"/>
    </location>
</feature>
<evidence type="ECO:0000256" key="4">
    <source>
        <dbReference type="ARBA" id="ARBA00022737"/>
    </source>
</evidence>
<dbReference type="GO" id="GO:0005737">
    <property type="term" value="C:cytoplasm"/>
    <property type="evidence" value="ECO:0007669"/>
    <property type="project" value="UniProtKB-SubCell"/>
</dbReference>
<dbReference type="InterPro" id="IPR057714">
    <property type="entry name" value="PH_NISCH_C"/>
</dbReference>
<dbReference type="SMART" id="SM00365">
    <property type="entry name" value="LRR_SD22"/>
    <property type="match status" value="5"/>
</dbReference>
<comment type="caution">
    <text evidence="7">The sequence shown here is derived from an EMBL/GenBank/DDBJ whole genome shotgun (WGS) entry which is preliminary data.</text>
</comment>
<sequence>MKWSPFNPEITIQILTAGYKLDKSLLPPKKLFGNQTESFIRKRQQDLQVYLQTVLHYLAHHAPPALTFFLDFHRYEIHGITQALAEDLYNRGETILQTQEVYHMTPLQLYSLTERLKLPEPTCDSGDVKKDLGHILDFITRAKNLQICGSDEPVETSNINMNQLKFDLSLFKSLQSLEIISCNLMMVGGLETVKQTLKVFNVYRSATTIKEIVLQDAPSWKGEDGTQLVGGWDRVVQADFSHNYIKEIDSSMQILWRVEQLDLSHNQLENVQNLQWLSNLTQLDLSHNRLRRLDSLHTKLGNVTSLSLAGNMIETLQGFSKLFSLQVLDVSNNRITALEDVKPVCQLPCLEKLFLSGNQITLTVDYRTKVLEMFGDRVDEVILDSVKASQKEKDTVAVRQALQKARDMKGIPRKTSSSASLTDVYGRGGGTPPPPSSDTSLLPSGAQGSFTSASVLGQRSSSPVNVASVSSSAPHHTSVHNWSVADNSPQNVFIPSRCSPSQSSVSSCASAREALTEGSIHLIPEAHPFDHTDAASSSSQSSHKERIQEFMAAELPTMTSLDFVAWLQTRLFGNQALTNTNNSNRFSSKQNCSITREITPVGTDHVVDVMWCYVQQYSAPGLIFPCCVVLTTTKMIVERMSPSISRSSFQGIPDLQPCIVLPLCSIQHTVIGPCHAYIRLEEAFVGKSGLFTLFALDSVVLKHFANSLIECCLQLDASNPLDILDLSRQSDLLSEICRREEMFTLPSERLVFVTLLRVKEVFNIQFTLLVMSENKLYCLDPACVYWPPAIFESAHEDSIHLNMLQEFSIMENIRDVALQAAPGAAFKIQTVLADPVKDKAVHFKPTLLTMLLGTSASQQELTFFFSTPSSCDLFLDRLTNLRAEHAHRMLPTVREAPEGGNESPEVTDRGDISPKEKTHHTIKYSSQDTSVQVCTQPVLHTVAVASLPSSFDWKRYYFPNSSPYAFSYHDSQGSRTLPVEDLQKKTVTTNSEDLLRKTTQQNLLPGETSENKEENEASATSLIEQELRQAVRTYNLLHPLLPTLQPLSLMSGREVMTFFYSKIAGTSVSVSTEPPSSSGSLNSTPEELQHVLWSGVVPYNYPAMEIVTLIMLSTRAIYFVSDANTTITSAPGVRPSWMTHVRNNSDSAVGWHSRTESLQRGNSRGAYWHQVHHVKPYAVVALADLVQVSVGLFDQFLRVTGPDAQTVFTLATRDSRQTAMFVDKLKSVLSLLVISPAIDKSPMDSEQDIYRAFAKRTNSTVEGLVFTHPSKVTFLYPGDDAIEDILFLIKAKAQSATLGVENSLTSVISLTQQKEVVWLYILAYQVLSPFGEIRGTLLPDCCQSRSVIVTSHHLCLVQEDIVTYPLPDFVRGMPEQPQHDIVEMRRLESLKRIVVNIANPRLLSLVFWDEPEELVVDTSMEHFSQVVAGRRGQAPGEKKGGGILPEVVLRVFIQCQRDKDKLLQVLQKQWQELVPQVGRLLDIVRE</sequence>
<dbReference type="InterPro" id="IPR001683">
    <property type="entry name" value="PX_dom"/>
</dbReference>
<evidence type="ECO:0000256" key="1">
    <source>
        <dbReference type="ARBA" id="ARBA00004496"/>
    </source>
</evidence>
<dbReference type="Gene3D" id="3.30.1520.10">
    <property type="entry name" value="Phox-like domain"/>
    <property type="match status" value="1"/>
</dbReference>
<keyword evidence="2" id="KW-0963">Cytoplasm</keyword>
<keyword evidence="8" id="KW-1185">Reference proteome</keyword>
<gene>
    <name evidence="7" type="ORF">C0Q70_15687</name>
</gene>
<dbReference type="SMART" id="SM00369">
    <property type="entry name" value="LRR_TYP"/>
    <property type="match status" value="3"/>
</dbReference>
<proteinExistence type="predicted"/>
<dbReference type="PROSITE" id="PS51450">
    <property type="entry name" value="LRR"/>
    <property type="match status" value="3"/>
</dbReference>
<evidence type="ECO:0000256" key="3">
    <source>
        <dbReference type="ARBA" id="ARBA00022614"/>
    </source>
</evidence>
<feature type="compositionally biased region" description="Low complexity" evidence="5">
    <location>
        <begin position="464"/>
        <end position="476"/>
    </location>
</feature>
<feature type="region of interest" description="Disordered" evidence="5">
    <location>
        <begin position="894"/>
        <end position="924"/>
    </location>
</feature>
<dbReference type="EMBL" id="PZQS01000009">
    <property type="protein sequence ID" value="PVD25189.1"/>
    <property type="molecule type" value="Genomic_DNA"/>
</dbReference>
<comment type="subcellular location">
    <subcellularLocation>
        <location evidence="1">Cytoplasm</location>
    </subcellularLocation>
</comment>
<dbReference type="InterPro" id="IPR003591">
    <property type="entry name" value="Leu-rich_rpt_typical-subtyp"/>
</dbReference>
<evidence type="ECO:0000313" key="7">
    <source>
        <dbReference type="EMBL" id="PVD25189.1"/>
    </source>
</evidence>
<dbReference type="Pfam" id="PF25625">
    <property type="entry name" value="PH_NISCH_C"/>
    <property type="match status" value="1"/>
</dbReference>
<feature type="compositionally biased region" description="Basic and acidic residues" evidence="5">
    <location>
        <begin position="906"/>
        <end position="916"/>
    </location>
</feature>
<dbReference type="Pfam" id="PF13855">
    <property type="entry name" value="LRR_8"/>
    <property type="match status" value="1"/>
</dbReference>
<dbReference type="Pfam" id="PF23142">
    <property type="entry name" value="PH_PLEKHM2"/>
    <property type="match status" value="1"/>
</dbReference>
<organism evidence="7 8">
    <name type="scientific">Pomacea canaliculata</name>
    <name type="common">Golden apple snail</name>
    <dbReference type="NCBI Taxonomy" id="400727"/>
    <lineage>
        <taxon>Eukaryota</taxon>
        <taxon>Metazoa</taxon>
        <taxon>Spiralia</taxon>
        <taxon>Lophotrochozoa</taxon>
        <taxon>Mollusca</taxon>
        <taxon>Gastropoda</taxon>
        <taxon>Caenogastropoda</taxon>
        <taxon>Architaenioglossa</taxon>
        <taxon>Ampullarioidea</taxon>
        <taxon>Ampullariidae</taxon>
        <taxon>Pomacea</taxon>
    </lineage>
</organism>
<dbReference type="PRINTS" id="PR00019">
    <property type="entry name" value="LEURICHRPT"/>
</dbReference>
<evidence type="ECO:0000313" key="8">
    <source>
        <dbReference type="Proteomes" id="UP000245119"/>
    </source>
</evidence>
<dbReference type="PANTHER" id="PTHR15454">
    <property type="entry name" value="NISCHARIN RELATED"/>
    <property type="match status" value="1"/>
</dbReference>
<dbReference type="Gene3D" id="3.80.10.10">
    <property type="entry name" value="Ribonuclease Inhibitor"/>
    <property type="match status" value="1"/>
</dbReference>
<name>A0A2T7NVJ0_POMCA</name>
<dbReference type="PROSITE" id="PS50195">
    <property type="entry name" value="PX"/>
    <property type="match status" value="1"/>
</dbReference>
<feature type="region of interest" description="Disordered" evidence="5">
    <location>
        <begin position="406"/>
        <end position="457"/>
    </location>
</feature>
<dbReference type="InterPro" id="IPR001611">
    <property type="entry name" value="Leu-rich_rpt"/>
</dbReference>
<dbReference type="GO" id="GO:0035091">
    <property type="term" value="F:phosphatidylinositol binding"/>
    <property type="evidence" value="ECO:0007669"/>
    <property type="project" value="InterPro"/>
</dbReference>
<dbReference type="STRING" id="400727.A0A2T7NVJ0"/>
<dbReference type="OrthoDB" id="430293at2759"/>
<dbReference type="InterPro" id="IPR057288">
    <property type="entry name" value="PH_PLEKHM2"/>
</dbReference>
<evidence type="ECO:0000259" key="6">
    <source>
        <dbReference type="PROSITE" id="PS50195"/>
    </source>
</evidence>